<evidence type="ECO:0000256" key="5">
    <source>
        <dbReference type="ARBA" id="ARBA00022723"/>
    </source>
</evidence>
<evidence type="ECO:0000256" key="9">
    <source>
        <dbReference type="ARBA" id="ARBA00023125"/>
    </source>
</evidence>
<comment type="cofactor">
    <cofactor evidence="11">
        <name>Zn(2+)</name>
        <dbReference type="ChEBI" id="CHEBI:29105"/>
    </cofactor>
    <text evidence="11">Binds 1 zinc ion per subunit.</text>
</comment>
<reference evidence="12 13" key="1">
    <citation type="submission" date="2019-08" db="EMBL/GenBank/DDBJ databases">
        <title>Deep-cultivation of Planctomycetes and their phenomic and genomic characterization uncovers novel biology.</title>
        <authorList>
            <person name="Wiegand S."/>
            <person name="Jogler M."/>
            <person name="Boedeker C."/>
            <person name="Pinto D."/>
            <person name="Vollmers J."/>
            <person name="Rivas-Marin E."/>
            <person name="Kohn T."/>
            <person name="Peeters S.H."/>
            <person name="Heuer A."/>
            <person name="Rast P."/>
            <person name="Oberbeckmann S."/>
            <person name="Bunk B."/>
            <person name="Jeske O."/>
            <person name="Meyerdierks A."/>
            <person name="Storesund J.E."/>
            <person name="Kallscheuer N."/>
            <person name="Luecker S."/>
            <person name="Lage O.M."/>
            <person name="Pohl T."/>
            <person name="Merkel B.J."/>
            <person name="Hornburger P."/>
            <person name="Mueller R.-W."/>
            <person name="Bruemmer F."/>
            <person name="Labrenz M."/>
            <person name="Spormann A.M."/>
            <person name="Op den Camp H."/>
            <person name="Overmann J."/>
            <person name="Amann R."/>
            <person name="Jetten M.S.M."/>
            <person name="Mascher T."/>
            <person name="Medema M.H."/>
            <person name="Devos D.P."/>
            <person name="Kaster A.-K."/>
            <person name="Ovreas L."/>
            <person name="Rohde M."/>
            <person name="Galperin M.Y."/>
            <person name="Jogler C."/>
        </authorList>
    </citation>
    <scope>NUCLEOTIDE SEQUENCE [LARGE SCALE GENOMIC DNA]</scope>
    <source>
        <strain evidence="12 13">OJF2</strain>
    </source>
</reference>
<feature type="binding site" evidence="11">
    <location>
        <position position="95"/>
    </location>
    <ligand>
        <name>Zn(2+)</name>
        <dbReference type="ChEBI" id="CHEBI:29105"/>
    </ligand>
</feature>
<dbReference type="CDD" id="cd07153">
    <property type="entry name" value="Fur_like"/>
    <property type="match status" value="1"/>
</dbReference>
<accession>A0A5B9VZJ5</accession>
<comment type="subcellular location">
    <subcellularLocation>
        <location evidence="1">Cytoplasm</location>
    </subcellularLocation>
</comment>
<dbReference type="InterPro" id="IPR002481">
    <property type="entry name" value="FUR"/>
</dbReference>
<feature type="binding site" evidence="11">
    <location>
        <position position="132"/>
    </location>
    <ligand>
        <name>Zn(2+)</name>
        <dbReference type="ChEBI" id="CHEBI:29105"/>
    </ligand>
</feature>
<keyword evidence="3" id="KW-0963">Cytoplasm</keyword>
<evidence type="ECO:0000256" key="3">
    <source>
        <dbReference type="ARBA" id="ARBA00022490"/>
    </source>
</evidence>
<evidence type="ECO:0000256" key="10">
    <source>
        <dbReference type="ARBA" id="ARBA00023163"/>
    </source>
</evidence>
<dbReference type="Proteomes" id="UP000324233">
    <property type="component" value="Chromosome"/>
</dbReference>
<dbReference type="AlphaFoldDB" id="A0A5B9VZJ5"/>
<evidence type="ECO:0000313" key="13">
    <source>
        <dbReference type="Proteomes" id="UP000324233"/>
    </source>
</evidence>
<sequence length="145" mass="15531">MPNDLSDLLRAHGLQVTAQRLAVLRAVTARPHCTADEVAARVRAEIGTISRQAVYDALGALAANGLVRRIQPAGSPALYENRVGDNHHHLICRSCGKTVDVDCVVGAMPCLSPSDTAGYRIDEAEVIFWGLCPDCVVTQASPDRE</sequence>
<proteinExistence type="inferred from homology"/>
<evidence type="ECO:0000256" key="11">
    <source>
        <dbReference type="PIRSR" id="PIRSR602481-1"/>
    </source>
</evidence>
<protein>
    <submittedName>
        <fullName evidence="12">Transcriptional regulator FurA</fullName>
    </submittedName>
</protein>
<dbReference type="GO" id="GO:0005737">
    <property type="term" value="C:cytoplasm"/>
    <property type="evidence" value="ECO:0007669"/>
    <property type="project" value="UniProtKB-SubCell"/>
</dbReference>
<organism evidence="12 13">
    <name type="scientific">Aquisphaera giovannonii</name>
    <dbReference type="NCBI Taxonomy" id="406548"/>
    <lineage>
        <taxon>Bacteria</taxon>
        <taxon>Pseudomonadati</taxon>
        <taxon>Planctomycetota</taxon>
        <taxon>Planctomycetia</taxon>
        <taxon>Isosphaerales</taxon>
        <taxon>Isosphaeraceae</taxon>
        <taxon>Aquisphaera</taxon>
    </lineage>
</organism>
<name>A0A5B9VZJ5_9BACT</name>
<keyword evidence="5 11" id="KW-0479">Metal-binding</keyword>
<feature type="binding site" evidence="11">
    <location>
        <position position="135"/>
    </location>
    <ligand>
        <name>Zn(2+)</name>
        <dbReference type="ChEBI" id="CHEBI:29105"/>
    </ligand>
</feature>
<dbReference type="InterPro" id="IPR036390">
    <property type="entry name" value="WH_DNA-bd_sf"/>
</dbReference>
<evidence type="ECO:0000313" key="12">
    <source>
        <dbReference type="EMBL" id="QEH33364.1"/>
    </source>
</evidence>
<dbReference type="InterPro" id="IPR036388">
    <property type="entry name" value="WH-like_DNA-bd_sf"/>
</dbReference>
<evidence type="ECO:0000256" key="6">
    <source>
        <dbReference type="ARBA" id="ARBA00022833"/>
    </source>
</evidence>
<dbReference type="GO" id="GO:1900376">
    <property type="term" value="P:regulation of secondary metabolite biosynthetic process"/>
    <property type="evidence" value="ECO:0007669"/>
    <property type="project" value="TreeGrafter"/>
</dbReference>
<keyword evidence="9" id="KW-0238">DNA-binding</keyword>
<dbReference type="InterPro" id="IPR043135">
    <property type="entry name" value="Fur_C"/>
</dbReference>
<keyword evidence="4" id="KW-0678">Repressor</keyword>
<dbReference type="KEGG" id="agv:OJF2_18650"/>
<dbReference type="PANTHER" id="PTHR33202:SF18">
    <property type="entry name" value="TRANSCRIPTIONAL REGULATOR FURA"/>
    <property type="match status" value="1"/>
</dbReference>
<evidence type="ECO:0000256" key="8">
    <source>
        <dbReference type="ARBA" id="ARBA00023015"/>
    </source>
</evidence>
<dbReference type="OrthoDB" id="8659436at2"/>
<evidence type="ECO:0000256" key="1">
    <source>
        <dbReference type="ARBA" id="ARBA00004496"/>
    </source>
</evidence>
<dbReference type="GO" id="GO:0000976">
    <property type="term" value="F:transcription cis-regulatory region binding"/>
    <property type="evidence" value="ECO:0007669"/>
    <property type="project" value="TreeGrafter"/>
</dbReference>
<comment type="similarity">
    <text evidence="2">Belongs to the Fur family.</text>
</comment>
<dbReference type="GO" id="GO:0003700">
    <property type="term" value="F:DNA-binding transcription factor activity"/>
    <property type="evidence" value="ECO:0007669"/>
    <property type="project" value="InterPro"/>
</dbReference>
<keyword evidence="10" id="KW-0804">Transcription</keyword>
<dbReference type="Pfam" id="PF01475">
    <property type="entry name" value="FUR"/>
    <property type="match status" value="1"/>
</dbReference>
<dbReference type="EMBL" id="CP042997">
    <property type="protein sequence ID" value="QEH33364.1"/>
    <property type="molecule type" value="Genomic_DNA"/>
</dbReference>
<evidence type="ECO:0000256" key="4">
    <source>
        <dbReference type="ARBA" id="ARBA00022491"/>
    </source>
</evidence>
<evidence type="ECO:0000256" key="7">
    <source>
        <dbReference type="ARBA" id="ARBA00023004"/>
    </source>
</evidence>
<dbReference type="RefSeq" id="WP_148593183.1">
    <property type="nucleotide sequence ID" value="NZ_CP042997.1"/>
</dbReference>
<gene>
    <name evidence="12" type="primary">furA</name>
    <name evidence="12" type="ORF">OJF2_18650</name>
</gene>
<dbReference type="GO" id="GO:0045892">
    <property type="term" value="P:negative regulation of DNA-templated transcription"/>
    <property type="evidence" value="ECO:0007669"/>
    <property type="project" value="TreeGrafter"/>
</dbReference>
<dbReference type="SUPFAM" id="SSF46785">
    <property type="entry name" value="Winged helix' DNA-binding domain"/>
    <property type="match status" value="1"/>
</dbReference>
<evidence type="ECO:0000256" key="2">
    <source>
        <dbReference type="ARBA" id="ARBA00007957"/>
    </source>
</evidence>
<keyword evidence="6 11" id="KW-0862">Zinc</keyword>
<keyword evidence="7" id="KW-0408">Iron</keyword>
<dbReference type="Gene3D" id="1.10.10.10">
    <property type="entry name" value="Winged helix-like DNA-binding domain superfamily/Winged helix DNA-binding domain"/>
    <property type="match status" value="1"/>
</dbReference>
<feature type="binding site" evidence="11">
    <location>
        <position position="92"/>
    </location>
    <ligand>
        <name>Zn(2+)</name>
        <dbReference type="ChEBI" id="CHEBI:29105"/>
    </ligand>
</feature>
<dbReference type="GO" id="GO:0008270">
    <property type="term" value="F:zinc ion binding"/>
    <property type="evidence" value="ECO:0007669"/>
    <property type="project" value="TreeGrafter"/>
</dbReference>
<dbReference type="Gene3D" id="3.30.1490.190">
    <property type="match status" value="1"/>
</dbReference>
<dbReference type="PANTHER" id="PTHR33202">
    <property type="entry name" value="ZINC UPTAKE REGULATION PROTEIN"/>
    <property type="match status" value="1"/>
</dbReference>
<keyword evidence="8" id="KW-0805">Transcription regulation</keyword>
<keyword evidence="13" id="KW-1185">Reference proteome</keyword>